<sequence>MPIRKPVSENVDQRGDYRGKAGQTYPEDPLKKSWRMGKAGREGRREVDGRFRGQTHEQTNKRKRTSERKRERAFSIDHLVVDLPPPVAPGEPTALVNHNVPQILVLLSQGPPVRPPLYSSQKALEIYEVPKCREGGEEGYARASWWWEGTSTSRPWNYPIIQTFQPLSGTLIKPSEIIPTFSKLVAELVPKSLDPPAYRVAVGGVPEITKILEIKCTIFSVTIHLSALPFATAYHDNPVPWPSPFISHFPPPIILRRSIHLLFPPSLSSHALRQR</sequence>
<feature type="region of interest" description="Disordered" evidence="1">
    <location>
        <begin position="1"/>
        <end position="71"/>
    </location>
</feature>
<dbReference type="Gene3D" id="3.40.605.10">
    <property type="entry name" value="Aldehyde Dehydrogenase, Chain A, domain 1"/>
    <property type="match status" value="1"/>
</dbReference>
<comment type="caution">
    <text evidence="2">The sequence shown here is derived from an EMBL/GenBank/DDBJ whole genome shotgun (WGS) entry which is preliminary data.</text>
</comment>
<dbReference type="InterPro" id="IPR016162">
    <property type="entry name" value="Ald_DH_N"/>
</dbReference>
<keyword evidence="3" id="KW-1185">Reference proteome</keyword>
<name>A0A8H6IJJ3_9AGAR</name>
<gene>
    <name evidence="2" type="ORF">DFP72DRAFT_1108475</name>
</gene>
<dbReference type="Proteomes" id="UP000521943">
    <property type="component" value="Unassembled WGS sequence"/>
</dbReference>
<reference evidence="2 3" key="1">
    <citation type="submission" date="2020-07" db="EMBL/GenBank/DDBJ databases">
        <title>Comparative genomics of pyrophilous fungi reveals a link between fire events and developmental genes.</title>
        <authorList>
            <consortium name="DOE Joint Genome Institute"/>
            <person name="Steindorff A.S."/>
            <person name="Carver A."/>
            <person name="Calhoun S."/>
            <person name="Stillman K."/>
            <person name="Liu H."/>
            <person name="Lipzen A."/>
            <person name="Pangilinan J."/>
            <person name="Labutti K."/>
            <person name="Bruns T.D."/>
            <person name="Grigoriev I.V."/>
        </authorList>
    </citation>
    <scope>NUCLEOTIDE SEQUENCE [LARGE SCALE GENOMIC DNA]</scope>
    <source>
        <strain evidence="2 3">CBS 144469</strain>
    </source>
</reference>
<accession>A0A8H6IJJ3</accession>
<protein>
    <submittedName>
        <fullName evidence="2">Uncharacterized protein</fullName>
    </submittedName>
</protein>
<dbReference type="EMBL" id="JACGCI010000002">
    <property type="protein sequence ID" value="KAF6765614.1"/>
    <property type="molecule type" value="Genomic_DNA"/>
</dbReference>
<proteinExistence type="predicted"/>
<feature type="compositionally biased region" description="Basic and acidic residues" evidence="1">
    <location>
        <begin position="39"/>
        <end position="60"/>
    </location>
</feature>
<organism evidence="2 3">
    <name type="scientific">Ephemerocybe angulata</name>
    <dbReference type="NCBI Taxonomy" id="980116"/>
    <lineage>
        <taxon>Eukaryota</taxon>
        <taxon>Fungi</taxon>
        <taxon>Dikarya</taxon>
        <taxon>Basidiomycota</taxon>
        <taxon>Agaricomycotina</taxon>
        <taxon>Agaricomycetes</taxon>
        <taxon>Agaricomycetidae</taxon>
        <taxon>Agaricales</taxon>
        <taxon>Agaricineae</taxon>
        <taxon>Psathyrellaceae</taxon>
        <taxon>Ephemerocybe</taxon>
    </lineage>
</organism>
<evidence type="ECO:0000313" key="3">
    <source>
        <dbReference type="Proteomes" id="UP000521943"/>
    </source>
</evidence>
<evidence type="ECO:0000313" key="2">
    <source>
        <dbReference type="EMBL" id="KAF6765614.1"/>
    </source>
</evidence>
<dbReference type="AlphaFoldDB" id="A0A8H6IJJ3"/>
<evidence type="ECO:0000256" key="1">
    <source>
        <dbReference type="SAM" id="MobiDB-lite"/>
    </source>
</evidence>
<dbReference type="GO" id="GO:0016491">
    <property type="term" value="F:oxidoreductase activity"/>
    <property type="evidence" value="ECO:0007669"/>
    <property type="project" value="InterPro"/>
</dbReference>
<dbReference type="OrthoDB" id="440325at2759"/>